<dbReference type="GO" id="GO:0048471">
    <property type="term" value="C:perinuclear region of cytoplasm"/>
    <property type="evidence" value="ECO:0007669"/>
    <property type="project" value="TreeGrafter"/>
</dbReference>
<feature type="coiled-coil region" evidence="8">
    <location>
        <begin position="1145"/>
        <end position="1200"/>
    </location>
</feature>
<feature type="region of interest" description="Disordered" evidence="9">
    <location>
        <begin position="411"/>
        <end position="437"/>
    </location>
</feature>
<dbReference type="GO" id="GO:0007097">
    <property type="term" value="P:nuclear migration"/>
    <property type="evidence" value="ECO:0007669"/>
    <property type="project" value="TreeGrafter"/>
</dbReference>
<evidence type="ECO:0000256" key="6">
    <source>
        <dbReference type="ARBA" id="ARBA00023242"/>
    </source>
</evidence>
<reference evidence="11" key="1">
    <citation type="submission" date="2022-02" db="EMBL/GenBank/DDBJ databases">
        <authorList>
            <person name="King R."/>
        </authorList>
    </citation>
    <scope>NUCLEOTIDE SEQUENCE</scope>
</reference>
<sequence>MYRCRTIKTNKTTPRSLKTKNCRHRSEERQYCWNCNSRISPRCGRRLSRHLARSVSVPPTRNVHKSVPYIIRSKSMPYREKNTEKMPTNFENSSIKTCFSLSSLHPSTAHVEDGQQATQRPYNSLTKKIKKNENINQDCWRGDSSYEFLSSLRTSYQYLMDNNLIESCKEVGCDLNSASPIQDWNVERLNIYIKELEKSFCSSSSSKPNSCNLTDNLLSPKRLSMNEEVCRLNILRHIAQFSKRLPHYREPSLNQSCSSIYNAHYLEVKSNLRSLDQWMAQMELRLKPNYFRINWNRREIKQKAEEHKCIHSDIETKGKCIRLVLKYCKWLADEHHQPTTQVHLELVQTVPLLTKKSKNFEHRWQLLYIRSLEWICFIESLDVKKCRKDSNSSSDCDEEPVHKCPRLVDHKLSNSSDDKQGNIEMETETSPSPVLQSERMSFDDTANFHRSDRKGPNLATFYYRHLDTDSEQESQKKAIVETEVKTSESSEEEEWTYSSNTTKEIKKPEVPVSFAERANIEQIKALVENVNWSVTKDKHSEKLWMSGSGIKRRIFRQETADPENEEFIGDSCDASGEYTTEDDDQHFILDNHSHSSRSCDITVVQTQELDFCSNPGNINECSSPKVVLRSKTNVGNTLRPVSMSGLPQSSPKARLLTESCQLSVSESALNHISHEQVSVNGRDSSTIEESTATQTQDCCGSYNTNSLRRRKLKHRRKSTMERKSKSGSADSLSSVVNSVAYNEMINSGSFSGSLCGITQIDSQRVDSETEEEVTKESKRPAVRKRPMKMPVFRLGEFGAVTPREKRFPLTAQLPSGTTTDFSSFSEQAWDSYQEKYLSEPYSEDPPDPESVRRLLDFGDDYRKCFDSQSDCASSIGKPSFLDDETFEQDSSDSVRNLIVKSRLQLNYLDQVLSKLVAYPNSNITIKEIGQLKQRCRENEYCLRFCLEGIKDSQTFVSASDIAEIESMVKKCERLELDISKQEKIQLLKVDIAAIKSRLMSFLRNDQLDGNVQNKNELQALIHTAKTELSSLDTYWNSRNIVNITEELNRHFNELNDSNNVLNHMSKEVADLYSIYANTRQKLETEILRYQNALITWAECDKQLMELEMKFKGFGGDGVVGGNQKSGYFGSASDSGMSDSGSEHELNEHEKRLVNLKQLANNLMTIMTPGSEALSSILARIENNEKQLKELQQTCKDLIGRSEFCSDDDKLDGCESLINTDIVDADVAAEETITETPLNKKIKDNTALLWRTLRIAVPFYLAVMILCSIGWLEPQCCDLQNNYKWSFALGLRYMNGPPPT</sequence>
<dbReference type="InterPro" id="IPR012315">
    <property type="entry name" value="KASH"/>
</dbReference>
<feature type="topological domain" description="Cytoplasmic" evidence="7">
    <location>
        <begin position="1"/>
        <end position="1253"/>
    </location>
</feature>
<feature type="compositionally biased region" description="Polar residues" evidence="9">
    <location>
        <begin position="428"/>
        <end position="437"/>
    </location>
</feature>
<evidence type="ECO:0000256" key="8">
    <source>
        <dbReference type="SAM" id="Coils"/>
    </source>
</evidence>
<evidence type="ECO:0000256" key="3">
    <source>
        <dbReference type="ARBA" id="ARBA00022692"/>
    </source>
</evidence>
<evidence type="ECO:0000256" key="5">
    <source>
        <dbReference type="ARBA" id="ARBA00023136"/>
    </source>
</evidence>
<evidence type="ECO:0000256" key="7">
    <source>
        <dbReference type="PROSITE-ProRule" id="PRU00385"/>
    </source>
</evidence>
<feature type="region of interest" description="Disordered" evidence="9">
    <location>
        <begin position="762"/>
        <end position="782"/>
    </location>
</feature>
<feature type="domain" description="KASH" evidence="10">
    <location>
        <begin position="1245"/>
        <end position="1299"/>
    </location>
</feature>
<dbReference type="Pfam" id="PF10541">
    <property type="entry name" value="KASH"/>
    <property type="match status" value="1"/>
</dbReference>
<keyword evidence="4" id="KW-1133">Transmembrane helix</keyword>
<dbReference type="PANTHER" id="PTHR21524">
    <property type="entry name" value="SPECTRIN REPEAT CONTAINING NUCLEAR ENVELOPE PROTEIN 2"/>
    <property type="match status" value="1"/>
</dbReference>
<feature type="compositionally biased region" description="Polar residues" evidence="9">
    <location>
        <begin position="687"/>
        <end position="706"/>
    </location>
</feature>
<keyword evidence="12" id="KW-1185">Reference proteome</keyword>
<accession>A0A9P0JAQ0</accession>
<dbReference type="SMART" id="SM01249">
    <property type="entry name" value="KASH"/>
    <property type="match status" value="1"/>
</dbReference>
<keyword evidence="5 7" id="KW-0472">Membrane</keyword>
<evidence type="ECO:0000259" key="10">
    <source>
        <dbReference type="PROSITE" id="PS51049"/>
    </source>
</evidence>
<dbReference type="PROSITE" id="PS51049">
    <property type="entry name" value="KASH"/>
    <property type="match status" value="1"/>
</dbReference>
<dbReference type="GO" id="GO:0019894">
    <property type="term" value="F:kinesin binding"/>
    <property type="evidence" value="ECO:0007669"/>
    <property type="project" value="TreeGrafter"/>
</dbReference>
<feature type="compositionally biased region" description="Basic and acidic residues" evidence="9">
    <location>
        <begin position="411"/>
        <end position="421"/>
    </location>
</feature>
<dbReference type="GO" id="GO:0007010">
    <property type="term" value="P:cytoskeleton organization"/>
    <property type="evidence" value="ECO:0007669"/>
    <property type="project" value="TreeGrafter"/>
</dbReference>
<evidence type="ECO:0000256" key="9">
    <source>
        <dbReference type="SAM" id="MobiDB-lite"/>
    </source>
</evidence>
<dbReference type="PANTHER" id="PTHR21524:SF5">
    <property type="entry name" value="SPECTRIN REPEAT CONTAINING NUCLEAR ENVELOPE PROTEIN 2"/>
    <property type="match status" value="1"/>
</dbReference>
<evidence type="ECO:0000313" key="12">
    <source>
        <dbReference type="Proteomes" id="UP001154329"/>
    </source>
</evidence>
<dbReference type="Proteomes" id="UP001154329">
    <property type="component" value="Chromosome 4"/>
</dbReference>
<gene>
    <name evidence="11" type="ORF">APHIGO_LOCUS10136</name>
</gene>
<organism evidence="11 12">
    <name type="scientific">Aphis gossypii</name>
    <name type="common">Cotton aphid</name>
    <dbReference type="NCBI Taxonomy" id="80765"/>
    <lineage>
        <taxon>Eukaryota</taxon>
        <taxon>Metazoa</taxon>
        <taxon>Ecdysozoa</taxon>
        <taxon>Arthropoda</taxon>
        <taxon>Hexapoda</taxon>
        <taxon>Insecta</taxon>
        <taxon>Pterygota</taxon>
        <taxon>Neoptera</taxon>
        <taxon>Paraneoptera</taxon>
        <taxon>Hemiptera</taxon>
        <taxon>Sternorrhyncha</taxon>
        <taxon>Aphidomorpha</taxon>
        <taxon>Aphidoidea</taxon>
        <taxon>Aphididae</taxon>
        <taxon>Aphidini</taxon>
        <taxon>Aphis</taxon>
        <taxon>Aphis</taxon>
    </lineage>
</organism>
<feature type="topological domain" description="Perinuclear space" evidence="7">
    <location>
        <begin position="1275"/>
        <end position="1299"/>
    </location>
</feature>
<evidence type="ECO:0000313" key="11">
    <source>
        <dbReference type="EMBL" id="CAH1736380.1"/>
    </source>
</evidence>
<reference evidence="11" key="2">
    <citation type="submission" date="2022-10" db="EMBL/GenBank/DDBJ databases">
        <authorList>
            <consortium name="ENA_rothamsted_submissions"/>
            <consortium name="culmorum"/>
            <person name="King R."/>
        </authorList>
    </citation>
    <scope>NUCLEOTIDE SEQUENCE</scope>
</reference>
<evidence type="ECO:0000256" key="1">
    <source>
        <dbReference type="ARBA" id="ARBA00004126"/>
    </source>
</evidence>
<dbReference type="GO" id="GO:0006997">
    <property type="term" value="P:nucleus organization"/>
    <property type="evidence" value="ECO:0007669"/>
    <property type="project" value="TreeGrafter"/>
</dbReference>
<feature type="compositionally biased region" description="Basic and acidic residues" evidence="9">
    <location>
        <begin position="763"/>
        <end position="779"/>
    </location>
</feature>
<feature type="compositionally biased region" description="Basic residues" evidence="9">
    <location>
        <begin position="707"/>
        <end position="717"/>
    </location>
</feature>
<keyword evidence="6" id="KW-0539">Nucleus</keyword>
<evidence type="ECO:0000256" key="4">
    <source>
        <dbReference type="ARBA" id="ARBA00022989"/>
    </source>
</evidence>
<keyword evidence="3 7" id="KW-0812">Transmembrane</keyword>
<protein>
    <recommendedName>
        <fullName evidence="10">KASH domain-containing protein</fullName>
    </recommendedName>
</protein>
<feature type="region of interest" description="Disordered" evidence="9">
    <location>
        <begin position="687"/>
        <end position="732"/>
    </location>
</feature>
<comment type="similarity">
    <text evidence="2">Belongs to the nesprin family.</text>
</comment>
<keyword evidence="8" id="KW-0175">Coiled coil</keyword>
<comment type="subcellular location">
    <subcellularLocation>
        <location evidence="1">Nucleus membrane</location>
    </subcellularLocation>
</comment>
<dbReference type="EMBL" id="OU899037">
    <property type="protein sequence ID" value="CAH1736380.1"/>
    <property type="molecule type" value="Genomic_DNA"/>
</dbReference>
<proteinExistence type="inferred from homology"/>
<evidence type="ECO:0000256" key="2">
    <source>
        <dbReference type="ARBA" id="ARBA00008619"/>
    </source>
</evidence>
<dbReference type="GO" id="GO:0031965">
    <property type="term" value="C:nuclear membrane"/>
    <property type="evidence" value="ECO:0007669"/>
    <property type="project" value="UniProtKB-SubCell"/>
</dbReference>
<name>A0A9P0JAQ0_APHGO</name>
<dbReference type="SUPFAM" id="SSF46966">
    <property type="entry name" value="Spectrin repeat"/>
    <property type="match status" value="1"/>
</dbReference>